<evidence type="ECO:0000313" key="3">
    <source>
        <dbReference type="Proteomes" id="UP000243217"/>
    </source>
</evidence>
<dbReference type="GO" id="GO:0000149">
    <property type="term" value="F:SNARE binding"/>
    <property type="evidence" value="ECO:0007669"/>
    <property type="project" value="TreeGrafter"/>
</dbReference>
<dbReference type="PANTHER" id="PTHR15157:SF5">
    <property type="entry name" value="UV RADIATION RESISTANCE-ASSOCIATED GENE PROTEIN"/>
    <property type="match status" value="1"/>
</dbReference>
<sequence>MHCGGCGKSHDQVNLLCSNCTMGSIQQKRTMLLALRADVAVLHEKAASVLKDGEQYDENDNAEEEAYQQAQLEKLNSSLDIDRIKLAKMLHTIGKRRDLLAATRARLEQESLSKDDTMEYIINGLHRVSQWNEQNLKAVRRAKVIQLLQMLKIIPAEASPHFRTIAYLPLPISGRFEGIPPEVIAAALGRLIHVLRRLQKYLSPFVYPYPMVFNGSVSTIGHDASGEGAGCHTLYPDGSLGFERGTQMLMHNILYLCVSQGMSLGDLHPTDMLGNLILLSEHPGLGSCRANHDDLTALRELQEPSSQGEDTTLTRHLLPQYATTQPTSSMMTTSMLEWNVVDAITAKP</sequence>
<dbReference type="EMBL" id="JNBS01002178">
    <property type="protein sequence ID" value="OQR94558.1"/>
    <property type="molecule type" value="Genomic_DNA"/>
</dbReference>
<comment type="caution">
    <text evidence="2">The sequence shown here is derived from an EMBL/GenBank/DDBJ whole genome shotgun (WGS) entry which is preliminary data.</text>
</comment>
<dbReference type="GO" id="GO:0005768">
    <property type="term" value="C:endosome"/>
    <property type="evidence" value="ECO:0007669"/>
    <property type="project" value="TreeGrafter"/>
</dbReference>
<evidence type="ECO:0000256" key="1">
    <source>
        <dbReference type="ARBA" id="ARBA00023054"/>
    </source>
</evidence>
<dbReference type="PANTHER" id="PTHR15157">
    <property type="entry name" value="UV RADIATION RESISTANCE-ASSOCIATED GENE PROTEIN"/>
    <property type="match status" value="1"/>
</dbReference>
<evidence type="ECO:0000313" key="2">
    <source>
        <dbReference type="EMBL" id="OQR94558.1"/>
    </source>
</evidence>
<name>A0A1V9Z975_9STRA</name>
<dbReference type="GO" id="GO:0035493">
    <property type="term" value="P:SNARE complex assembly"/>
    <property type="evidence" value="ECO:0007669"/>
    <property type="project" value="TreeGrafter"/>
</dbReference>
<dbReference type="Pfam" id="PF10186">
    <property type="entry name" value="ATG14"/>
    <property type="match status" value="1"/>
</dbReference>
<organism evidence="2 3">
    <name type="scientific">Thraustotheca clavata</name>
    <dbReference type="NCBI Taxonomy" id="74557"/>
    <lineage>
        <taxon>Eukaryota</taxon>
        <taxon>Sar</taxon>
        <taxon>Stramenopiles</taxon>
        <taxon>Oomycota</taxon>
        <taxon>Saprolegniomycetes</taxon>
        <taxon>Saprolegniales</taxon>
        <taxon>Achlyaceae</taxon>
        <taxon>Thraustotheca</taxon>
    </lineage>
</organism>
<dbReference type="GO" id="GO:0032991">
    <property type="term" value="C:protein-containing complex"/>
    <property type="evidence" value="ECO:0007669"/>
    <property type="project" value="UniProtKB-ARBA"/>
</dbReference>
<dbReference type="STRING" id="74557.A0A1V9Z975"/>
<keyword evidence="1" id="KW-0175">Coiled coil</keyword>
<dbReference type="AlphaFoldDB" id="A0A1V9Z975"/>
<protein>
    <submittedName>
        <fullName evidence="2">Uncharacterized protein</fullName>
    </submittedName>
</protein>
<gene>
    <name evidence="2" type="ORF">THRCLA_22230</name>
</gene>
<keyword evidence="3" id="KW-1185">Reference proteome</keyword>
<proteinExistence type="predicted"/>
<dbReference type="Proteomes" id="UP000243217">
    <property type="component" value="Unassembled WGS sequence"/>
</dbReference>
<dbReference type="GO" id="GO:0000323">
    <property type="term" value="C:lytic vacuole"/>
    <property type="evidence" value="ECO:0007669"/>
    <property type="project" value="TreeGrafter"/>
</dbReference>
<dbReference type="InterPro" id="IPR018791">
    <property type="entry name" value="UV_resistance/autophagy_Atg14"/>
</dbReference>
<reference evidence="2 3" key="1">
    <citation type="journal article" date="2014" name="Genome Biol. Evol.">
        <title>The secreted proteins of Achlya hypogyna and Thraustotheca clavata identify the ancestral oomycete secretome and reveal gene acquisitions by horizontal gene transfer.</title>
        <authorList>
            <person name="Misner I."/>
            <person name="Blouin N."/>
            <person name="Leonard G."/>
            <person name="Richards T.A."/>
            <person name="Lane C.E."/>
        </authorList>
    </citation>
    <scope>NUCLEOTIDE SEQUENCE [LARGE SCALE GENOMIC DNA]</scope>
    <source>
        <strain evidence="2 3">ATCC 34112</strain>
    </source>
</reference>
<dbReference type="OrthoDB" id="72772at2759"/>
<accession>A0A1V9Z975</accession>